<dbReference type="GO" id="GO:0004252">
    <property type="term" value="F:serine-type endopeptidase activity"/>
    <property type="evidence" value="ECO:0007669"/>
    <property type="project" value="UniProtKB-UniRule"/>
</dbReference>
<evidence type="ECO:0000259" key="13">
    <source>
        <dbReference type="Pfam" id="PF00082"/>
    </source>
</evidence>
<dbReference type="CDD" id="cd02120">
    <property type="entry name" value="PA_subtilisin_like"/>
    <property type="match status" value="1"/>
</dbReference>
<dbReference type="AlphaFoldDB" id="A0A9W7IED3"/>
<evidence type="ECO:0000256" key="2">
    <source>
        <dbReference type="ARBA" id="ARBA00011073"/>
    </source>
</evidence>
<dbReference type="GO" id="GO:0006508">
    <property type="term" value="P:proteolysis"/>
    <property type="evidence" value="ECO:0007669"/>
    <property type="project" value="UniProtKB-KW"/>
</dbReference>
<feature type="domain" description="Peptidase S8/S53" evidence="13">
    <location>
        <begin position="128"/>
        <end position="595"/>
    </location>
</feature>
<evidence type="ECO:0000313" key="17">
    <source>
        <dbReference type="EMBL" id="GMI93652.1"/>
    </source>
</evidence>
<dbReference type="GO" id="GO:0048731">
    <property type="term" value="P:system development"/>
    <property type="evidence" value="ECO:0007669"/>
    <property type="project" value="UniProtKB-ARBA"/>
</dbReference>
<dbReference type="FunFam" id="3.40.50.200:FF:000006">
    <property type="entry name" value="Subtilisin-like protease SBT1.5"/>
    <property type="match status" value="1"/>
</dbReference>
<dbReference type="FunFam" id="3.50.30.30:FF:000005">
    <property type="entry name" value="subtilisin-like protease SBT1.5"/>
    <property type="match status" value="1"/>
</dbReference>
<dbReference type="FunFam" id="3.30.70.80:FF:000003">
    <property type="entry name" value="Subtilisin-like protease SBT1.9"/>
    <property type="match status" value="1"/>
</dbReference>
<protein>
    <recommendedName>
        <fullName evidence="19">Subtilisin-like protease SBT1.5</fullName>
    </recommendedName>
</protein>
<feature type="domain" description="Subtilisin-like protease fibronectin type-III" evidence="16">
    <location>
        <begin position="662"/>
        <end position="766"/>
    </location>
</feature>
<evidence type="ECO:0000259" key="16">
    <source>
        <dbReference type="Pfam" id="PF17766"/>
    </source>
</evidence>
<dbReference type="SUPFAM" id="SSF52025">
    <property type="entry name" value="PA domain"/>
    <property type="match status" value="1"/>
</dbReference>
<dbReference type="InterPro" id="IPR045051">
    <property type="entry name" value="SBT"/>
</dbReference>
<evidence type="ECO:0000256" key="1">
    <source>
        <dbReference type="ARBA" id="ARBA00004613"/>
    </source>
</evidence>
<dbReference type="Pfam" id="PF02225">
    <property type="entry name" value="PA"/>
    <property type="match status" value="1"/>
</dbReference>
<dbReference type="InterPro" id="IPR046450">
    <property type="entry name" value="PA_dom_sf"/>
</dbReference>
<keyword evidence="5 12" id="KW-0732">Signal</keyword>
<dbReference type="InterPro" id="IPR036852">
    <property type="entry name" value="Peptidase_S8/S53_dom_sf"/>
</dbReference>
<dbReference type="Proteomes" id="UP001165190">
    <property type="component" value="Unassembled WGS sequence"/>
</dbReference>
<dbReference type="InterPro" id="IPR015500">
    <property type="entry name" value="Peptidase_S8_subtilisin-rel"/>
</dbReference>
<dbReference type="PROSITE" id="PS51892">
    <property type="entry name" value="SUBTILASE"/>
    <property type="match status" value="1"/>
</dbReference>
<dbReference type="OrthoDB" id="206201at2759"/>
<dbReference type="SUPFAM" id="SSF54897">
    <property type="entry name" value="Protease propeptides/inhibitors"/>
    <property type="match status" value="1"/>
</dbReference>
<keyword evidence="6 11" id="KW-0378">Hydrolase</keyword>
<evidence type="ECO:0000256" key="3">
    <source>
        <dbReference type="ARBA" id="ARBA00022525"/>
    </source>
</evidence>
<keyword evidence="3" id="KW-0964">Secreted</keyword>
<dbReference type="Pfam" id="PF00082">
    <property type="entry name" value="Peptidase_S8"/>
    <property type="match status" value="1"/>
</dbReference>
<evidence type="ECO:0008006" key="19">
    <source>
        <dbReference type="Google" id="ProtNLM"/>
    </source>
</evidence>
<evidence type="ECO:0000256" key="6">
    <source>
        <dbReference type="ARBA" id="ARBA00022801"/>
    </source>
</evidence>
<dbReference type="InterPro" id="IPR010259">
    <property type="entry name" value="S8pro/Inhibitor_I9"/>
</dbReference>
<evidence type="ECO:0000256" key="7">
    <source>
        <dbReference type="ARBA" id="ARBA00022825"/>
    </source>
</evidence>
<dbReference type="PANTHER" id="PTHR10795">
    <property type="entry name" value="PROPROTEIN CONVERTASE SUBTILISIN/KEXIN"/>
    <property type="match status" value="1"/>
</dbReference>
<feature type="active site" description="Charge relay system" evidence="10 11">
    <location>
        <position position="137"/>
    </location>
</feature>
<proteinExistence type="inferred from homology"/>
<dbReference type="InterPro" id="IPR000209">
    <property type="entry name" value="Peptidase_S8/S53_dom"/>
</dbReference>
<dbReference type="GO" id="GO:0005576">
    <property type="term" value="C:extracellular region"/>
    <property type="evidence" value="ECO:0007669"/>
    <property type="project" value="UniProtKB-SubCell"/>
</dbReference>
<dbReference type="InterPro" id="IPR003137">
    <property type="entry name" value="PA_domain"/>
</dbReference>
<evidence type="ECO:0000256" key="9">
    <source>
        <dbReference type="ARBA" id="ARBA00023180"/>
    </source>
</evidence>
<dbReference type="Gene3D" id="3.30.70.80">
    <property type="entry name" value="Peptidase S8 propeptide/proteinase inhibitor I9"/>
    <property type="match status" value="1"/>
</dbReference>
<keyword evidence="8" id="KW-0865">Zymogen</keyword>
<dbReference type="PROSITE" id="PS00138">
    <property type="entry name" value="SUBTILASE_SER"/>
    <property type="match status" value="1"/>
</dbReference>
<reference evidence="17" key="1">
    <citation type="submission" date="2023-05" db="EMBL/GenBank/DDBJ databases">
        <title>Genome and transcriptome analyses reveal genes involved in the formation of fine ridges on petal epidermal cells in Hibiscus trionum.</title>
        <authorList>
            <person name="Koshimizu S."/>
            <person name="Masuda S."/>
            <person name="Ishii T."/>
            <person name="Shirasu K."/>
            <person name="Hoshino A."/>
            <person name="Arita M."/>
        </authorList>
    </citation>
    <scope>NUCLEOTIDE SEQUENCE</scope>
    <source>
        <strain evidence="17">Hamamatsu line</strain>
    </source>
</reference>
<evidence type="ECO:0000256" key="10">
    <source>
        <dbReference type="PIRSR" id="PIRSR615500-1"/>
    </source>
</evidence>
<dbReference type="Pfam" id="PF05922">
    <property type="entry name" value="Inhibitor_I9"/>
    <property type="match status" value="1"/>
</dbReference>
<evidence type="ECO:0000256" key="12">
    <source>
        <dbReference type="SAM" id="SignalP"/>
    </source>
</evidence>
<dbReference type="Gene3D" id="3.50.30.30">
    <property type="match status" value="1"/>
</dbReference>
<sequence length="772" mass="81351">MPFFIFFFLSLLSLASSASRDHQKTFIVRVQNDAKPSVFTTHNHWYQSSLSSVLSPSTPTQLLHVYDTVFHGFSAKLTPTQALKLQTLPHVVAVIPEQVRRLHTTRSPQFLGLKTTDSAGLLKESDFGSDLVIGVFDTGIWPERQSFNDRDLGPVPSKWKGQCVTTNDFTPGSCNRKLIGARFFCNGYEATNGKMNETSEFRSPRDSDGHGTHTASIAAGRYVFPASTLGYAKGVAAGMAPKARLAAYKVCWSAGCFDSDILAAFDAAVADGVDVISLSVGGVVVPYHLDAIAIGAFSAADKGIFVSASAGNGGPGGLTVTNVAPWVATIGAGTIDRDFPAEVKLGNGKVVPGVSIYNGPGLSPGRMYPLVYAGTGGGDGYTSSLCLEGSLDPEFVKGKIVVCDRGINSRAAKGEVVKKAGGIGMILANGAFDGEGLVADCHVLPAASVGASNGDEIRGYIDSASKSKSPATATIVFKGTRLGVQPAPVVASFSARGPNPQTPEILKPDMIAPGLNILAAWPDKGGPSGVSSDNRKTEFNILSGTSMACPHVSGLAALLKAAHPEWSPAAVKSALMTTAYTVDNRGETMIDESNGNTSTLLDFGSGHVHPTKAMDPGLVYDITTMDYIDFLCNSNYTINNIKVLTRKTADCSGAKRAGHVGNLNYPSFSAVFQQYGKHNMSTHLIRQVTNVGDPNSVYKVSINPPSGTVVTVEPQELVFRRVGQKLNFLVRVQAAAVKLSPGGTSSKTGSIVWSDGKHNVTSPLIVTMQQPL</sequence>
<dbReference type="InterPro" id="IPR041469">
    <property type="entry name" value="Subtilisin-like_FN3"/>
</dbReference>
<feature type="signal peptide" evidence="12">
    <location>
        <begin position="1"/>
        <end position="17"/>
    </location>
</feature>
<keyword evidence="9" id="KW-0325">Glycoprotein</keyword>
<evidence type="ECO:0000256" key="11">
    <source>
        <dbReference type="PROSITE-ProRule" id="PRU01240"/>
    </source>
</evidence>
<evidence type="ECO:0000259" key="15">
    <source>
        <dbReference type="Pfam" id="PF05922"/>
    </source>
</evidence>
<keyword evidence="18" id="KW-1185">Reference proteome</keyword>
<organism evidence="17 18">
    <name type="scientific">Hibiscus trionum</name>
    <name type="common">Flower of an hour</name>
    <dbReference type="NCBI Taxonomy" id="183268"/>
    <lineage>
        <taxon>Eukaryota</taxon>
        <taxon>Viridiplantae</taxon>
        <taxon>Streptophyta</taxon>
        <taxon>Embryophyta</taxon>
        <taxon>Tracheophyta</taxon>
        <taxon>Spermatophyta</taxon>
        <taxon>Magnoliopsida</taxon>
        <taxon>eudicotyledons</taxon>
        <taxon>Gunneridae</taxon>
        <taxon>Pentapetalae</taxon>
        <taxon>rosids</taxon>
        <taxon>malvids</taxon>
        <taxon>Malvales</taxon>
        <taxon>Malvaceae</taxon>
        <taxon>Malvoideae</taxon>
        <taxon>Hibiscus</taxon>
    </lineage>
</organism>
<evidence type="ECO:0000256" key="4">
    <source>
        <dbReference type="ARBA" id="ARBA00022670"/>
    </source>
</evidence>
<dbReference type="Pfam" id="PF17766">
    <property type="entry name" value="fn3_6"/>
    <property type="match status" value="1"/>
</dbReference>
<name>A0A9W7IED3_HIBTR</name>
<dbReference type="Gene3D" id="2.60.40.2310">
    <property type="match status" value="1"/>
</dbReference>
<evidence type="ECO:0000256" key="8">
    <source>
        <dbReference type="ARBA" id="ARBA00023145"/>
    </source>
</evidence>
<evidence type="ECO:0000313" key="18">
    <source>
        <dbReference type="Proteomes" id="UP001165190"/>
    </source>
</evidence>
<accession>A0A9W7IED3</accession>
<evidence type="ECO:0000256" key="5">
    <source>
        <dbReference type="ARBA" id="ARBA00022729"/>
    </source>
</evidence>
<keyword evidence="7 11" id="KW-0720">Serine protease</keyword>
<dbReference type="InterPro" id="IPR034197">
    <property type="entry name" value="Peptidases_S8_3"/>
</dbReference>
<gene>
    <name evidence="17" type="ORF">HRI_003034500</name>
</gene>
<feature type="domain" description="PA" evidence="14">
    <location>
        <begin position="368"/>
        <end position="457"/>
    </location>
</feature>
<feature type="domain" description="Inhibitor I9" evidence="15">
    <location>
        <begin position="25"/>
        <end position="103"/>
    </location>
</feature>
<evidence type="ECO:0000259" key="14">
    <source>
        <dbReference type="Pfam" id="PF02225"/>
    </source>
</evidence>
<feature type="chain" id="PRO_5040870674" description="Subtilisin-like protease SBT1.5" evidence="12">
    <location>
        <begin position="18"/>
        <end position="772"/>
    </location>
</feature>
<comment type="subcellular location">
    <subcellularLocation>
        <location evidence="1">Secreted</location>
    </subcellularLocation>
</comment>
<dbReference type="PRINTS" id="PR00723">
    <property type="entry name" value="SUBTILISIN"/>
</dbReference>
<comment type="caution">
    <text evidence="17">The sequence shown here is derived from an EMBL/GenBank/DDBJ whole genome shotgun (WGS) entry which is preliminary data.</text>
</comment>
<dbReference type="InterPro" id="IPR023828">
    <property type="entry name" value="Peptidase_S8_Ser-AS"/>
</dbReference>
<feature type="active site" description="Charge relay system" evidence="10 11">
    <location>
        <position position="546"/>
    </location>
</feature>
<feature type="active site" description="Charge relay system" evidence="10 11">
    <location>
        <position position="210"/>
    </location>
</feature>
<dbReference type="CDD" id="cd04852">
    <property type="entry name" value="Peptidases_S8_3"/>
    <property type="match status" value="1"/>
</dbReference>
<comment type="similarity">
    <text evidence="2 11">Belongs to the peptidase S8 family.</text>
</comment>
<dbReference type="Gene3D" id="3.40.50.200">
    <property type="entry name" value="Peptidase S8/S53 domain"/>
    <property type="match status" value="1"/>
</dbReference>
<dbReference type="EMBL" id="BSYR01000025">
    <property type="protein sequence ID" value="GMI93652.1"/>
    <property type="molecule type" value="Genomic_DNA"/>
</dbReference>
<dbReference type="InterPro" id="IPR037045">
    <property type="entry name" value="S8pro/Inhibitor_I9_sf"/>
</dbReference>
<dbReference type="SUPFAM" id="SSF52743">
    <property type="entry name" value="Subtilisin-like"/>
    <property type="match status" value="1"/>
</dbReference>
<dbReference type="FunFam" id="2.60.40.2310:FF:000001">
    <property type="entry name" value="Subtilisin-like protease SBT1.5"/>
    <property type="match status" value="1"/>
</dbReference>
<keyword evidence="4 11" id="KW-0645">Protease</keyword>